<evidence type="ECO:0000256" key="1">
    <source>
        <dbReference type="ARBA" id="ARBA00001974"/>
    </source>
</evidence>
<dbReference type="PANTHER" id="PTHR43292">
    <property type="entry name" value="ACYL-COA DEHYDROGENASE"/>
    <property type="match status" value="1"/>
</dbReference>
<dbReference type="Pfam" id="PF00441">
    <property type="entry name" value="Acyl-CoA_dh_1"/>
    <property type="match status" value="1"/>
</dbReference>
<dbReference type="Gene3D" id="1.10.540.10">
    <property type="entry name" value="Acyl-CoA dehydrogenase/oxidase, N-terminal domain"/>
    <property type="match status" value="1"/>
</dbReference>
<dbReference type="Pfam" id="PF02770">
    <property type="entry name" value="Acyl-CoA_dh_M"/>
    <property type="match status" value="1"/>
</dbReference>
<dbReference type="PANTHER" id="PTHR43292:SF3">
    <property type="entry name" value="ACYL-COA DEHYDROGENASE FADE29"/>
    <property type="match status" value="1"/>
</dbReference>
<accession>A0ABP8RZA4</accession>
<evidence type="ECO:0000313" key="10">
    <source>
        <dbReference type="EMBL" id="GAA4554419.1"/>
    </source>
</evidence>
<dbReference type="Proteomes" id="UP001501598">
    <property type="component" value="Unassembled WGS sequence"/>
</dbReference>
<keyword evidence="4 6" id="KW-0274">FAD</keyword>
<feature type="domain" description="Acyl-CoA dehydrogenase/oxidase C-terminal" evidence="7">
    <location>
        <begin position="231"/>
        <end position="382"/>
    </location>
</feature>
<gene>
    <name evidence="10" type="ORF">GCM10023175_52290</name>
</gene>
<dbReference type="RefSeq" id="WP_345424038.1">
    <property type="nucleotide sequence ID" value="NZ_BAABGT010000083.1"/>
</dbReference>
<dbReference type="SUPFAM" id="SSF47203">
    <property type="entry name" value="Acyl-CoA dehydrogenase C-terminal domain-like"/>
    <property type="match status" value="1"/>
</dbReference>
<dbReference type="InterPro" id="IPR009075">
    <property type="entry name" value="AcylCo_DH/oxidase_C"/>
</dbReference>
<organism evidence="10 11">
    <name type="scientific">Pseudonocardia xishanensis</name>
    <dbReference type="NCBI Taxonomy" id="630995"/>
    <lineage>
        <taxon>Bacteria</taxon>
        <taxon>Bacillati</taxon>
        <taxon>Actinomycetota</taxon>
        <taxon>Actinomycetes</taxon>
        <taxon>Pseudonocardiales</taxon>
        <taxon>Pseudonocardiaceae</taxon>
        <taxon>Pseudonocardia</taxon>
    </lineage>
</organism>
<feature type="domain" description="Acyl-CoA oxidase/dehydrogenase middle" evidence="8">
    <location>
        <begin position="125"/>
        <end position="219"/>
    </location>
</feature>
<dbReference type="SUPFAM" id="SSF56645">
    <property type="entry name" value="Acyl-CoA dehydrogenase NM domain-like"/>
    <property type="match status" value="1"/>
</dbReference>
<keyword evidence="5 6" id="KW-0560">Oxidoreductase</keyword>
<dbReference type="InterPro" id="IPR013786">
    <property type="entry name" value="AcylCoA_DH/ox_N"/>
</dbReference>
<comment type="caution">
    <text evidence="10">The sequence shown here is derived from an EMBL/GenBank/DDBJ whole genome shotgun (WGS) entry which is preliminary data.</text>
</comment>
<comment type="similarity">
    <text evidence="2 6">Belongs to the acyl-CoA dehydrogenase family.</text>
</comment>
<dbReference type="InterPro" id="IPR036250">
    <property type="entry name" value="AcylCo_DH-like_C"/>
</dbReference>
<dbReference type="InterPro" id="IPR046373">
    <property type="entry name" value="Acyl-CoA_Oxase/DH_mid-dom_sf"/>
</dbReference>
<evidence type="ECO:0000256" key="2">
    <source>
        <dbReference type="ARBA" id="ARBA00009347"/>
    </source>
</evidence>
<proteinExistence type="inferred from homology"/>
<comment type="cofactor">
    <cofactor evidence="1 6">
        <name>FAD</name>
        <dbReference type="ChEBI" id="CHEBI:57692"/>
    </cofactor>
</comment>
<evidence type="ECO:0000313" key="11">
    <source>
        <dbReference type="Proteomes" id="UP001501598"/>
    </source>
</evidence>
<dbReference type="InterPro" id="IPR037069">
    <property type="entry name" value="AcylCoA_DH/ox_N_sf"/>
</dbReference>
<evidence type="ECO:0000256" key="4">
    <source>
        <dbReference type="ARBA" id="ARBA00022827"/>
    </source>
</evidence>
<reference evidence="11" key="1">
    <citation type="journal article" date="2019" name="Int. J. Syst. Evol. Microbiol.">
        <title>The Global Catalogue of Microorganisms (GCM) 10K type strain sequencing project: providing services to taxonomists for standard genome sequencing and annotation.</title>
        <authorList>
            <consortium name="The Broad Institute Genomics Platform"/>
            <consortium name="The Broad Institute Genome Sequencing Center for Infectious Disease"/>
            <person name="Wu L."/>
            <person name="Ma J."/>
        </authorList>
    </citation>
    <scope>NUCLEOTIDE SEQUENCE [LARGE SCALE GENOMIC DNA]</scope>
    <source>
        <strain evidence="11">JCM 17906</strain>
    </source>
</reference>
<evidence type="ECO:0000259" key="8">
    <source>
        <dbReference type="Pfam" id="PF02770"/>
    </source>
</evidence>
<feature type="domain" description="Acyl-CoA dehydrogenase/oxidase N-terminal" evidence="9">
    <location>
        <begin position="7"/>
        <end position="119"/>
    </location>
</feature>
<evidence type="ECO:0000256" key="5">
    <source>
        <dbReference type="ARBA" id="ARBA00023002"/>
    </source>
</evidence>
<dbReference type="Pfam" id="PF02771">
    <property type="entry name" value="Acyl-CoA_dh_N"/>
    <property type="match status" value="1"/>
</dbReference>
<sequence length="387" mass="42697">MRLYLSDDDAAFADELRDFFTTRIPHSIRETVRERRELTKAQHVEAMRIMNAAGIAVPNWPVEWGGRDWTPLQRHIWYEEMHRAAVPVPLMLNASMIGPVLAEFGSAELKRRFLPPTANLDIWWAQGFSEPGAGSDLASLVTSAVHVGDEYVVNGQKTWTTHAQHADWMFALVRTDRAAKKQAGISMLLIDMRSPGVTVRPIALVAGGHEVNEVFLDDVRVPEANLVGVENRGWAYAKFLLGNERVGAAPVGIMKRDLSALREFAAEEGLLQRPAVQSRLVDIENTLVALELTAIRVTAASDDGEPHPASSILKLRGTEIQQEITALWMDLGGERAIVRAGAARSDVPAWVRGASEVYLNFRKTSIYGGSNEIQRQIIAGAILGLRA</sequence>
<evidence type="ECO:0000259" key="7">
    <source>
        <dbReference type="Pfam" id="PF00441"/>
    </source>
</evidence>
<dbReference type="Gene3D" id="1.20.140.10">
    <property type="entry name" value="Butyryl-CoA Dehydrogenase, subunit A, domain 3"/>
    <property type="match status" value="1"/>
</dbReference>
<keyword evidence="3 6" id="KW-0285">Flavoprotein</keyword>
<evidence type="ECO:0000259" key="9">
    <source>
        <dbReference type="Pfam" id="PF02771"/>
    </source>
</evidence>
<dbReference type="EMBL" id="BAABGT010000083">
    <property type="protein sequence ID" value="GAA4554419.1"/>
    <property type="molecule type" value="Genomic_DNA"/>
</dbReference>
<protein>
    <submittedName>
        <fullName evidence="10">Acyl-CoA dehydrogenase family protein</fullName>
    </submittedName>
</protein>
<dbReference type="InterPro" id="IPR006091">
    <property type="entry name" value="Acyl-CoA_Oxase/DH_mid-dom"/>
</dbReference>
<evidence type="ECO:0000256" key="3">
    <source>
        <dbReference type="ARBA" id="ARBA00022630"/>
    </source>
</evidence>
<evidence type="ECO:0000256" key="6">
    <source>
        <dbReference type="RuleBase" id="RU362125"/>
    </source>
</evidence>
<name>A0ABP8RZA4_9PSEU</name>
<dbReference type="Gene3D" id="2.40.110.10">
    <property type="entry name" value="Butyryl-CoA Dehydrogenase, subunit A, domain 2"/>
    <property type="match status" value="1"/>
</dbReference>
<keyword evidence="11" id="KW-1185">Reference proteome</keyword>
<dbReference type="InterPro" id="IPR052161">
    <property type="entry name" value="Mycobact_Acyl-CoA_DH"/>
</dbReference>
<dbReference type="InterPro" id="IPR009100">
    <property type="entry name" value="AcylCoA_DH/oxidase_NM_dom_sf"/>
</dbReference>